<evidence type="ECO:0000256" key="4">
    <source>
        <dbReference type="ARBA" id="ARBA00023015"/>
    </source>
</evidence>
<evidence type="ECO:0000256" key="12">
    <source>
        <dbReference type="RuleBase" id="RU000682"/>
    </source>
</evidence>
<evidence type="ECO:0000256" key="1">
    <source>
        <dbReference type="ARBA" id="ARBA00004123"/>
    </source>
</evidence>
<dbReference type="PROSITE" id="PS50071">
    <property type="entry name" value="HOMEOBOX_2"/>
    <property type="match status" value="1"/>
</dbReference>
<dbReference type="Gene3D" id="1.10.10.60">
    <property type="entry name" value="Homeodomain-like"/>
    <property type="match status" value="1"/>
</dbReference>
<feature type="domain" description="Homeobox" evidence="14">
    <location>
        <begin position="15"/>
        <end position="75"/>
    </location>
</feature>
<evidence type="ECO:0000256" key="8">
    <source>
        <dbReference type="ARBA" id="ARBA00023242"/>
    </source>
</evidence>
<reference evidence="15" key="1">
    <citation type="submission" date="2019-03" db="UniProtKB">
        <authorList>
            <consortium name="Ensembl"/>
        </authorList>
    </citation>
    <scope>IDENTIFICATION</scope>
</reference>
<dbReference type="FunFam" id="1.10.10.60:FF:000679">
    <property type="entry name" value="Homeobox protein aristaless"/>
    <property type="match status" value="1"/>
</dbReference>
<evidence type="ECO:0000256" key="9">
    <source>
        <dbReference type="ARBA" id="ARBA00025251"/>
    </source>
</evidence>
<feature type="region of interest" description="Disordered" evidence="13">
    <location>
        <begin position="1"/>
        <end position="20"/>
    </location>
</feature>
<dbReference type="Pfam" id="PF00046">
    <property type="entry name" value="Homeodomain"/>
    <property type="match status" value="1"/>
</dbReference>
<dbReference type="GO" id="GO:0005634">
    <property type="term" value="C:nucleus"/>
    <property type="evidence" value="ECO:0007669"/>
    <property type="project" value="UniProtKB-SubCell"/>
</dbReference>
<dbReference type="GeneTree" id="ENSGT00940000167708"/>
<feature type="region of interest" description="Disordered" evidence="13">
    <location>
        <begin position="179"/>
        <end position="237"/>
    </location>
</feature>
<dbReference type="GO" id="GO:0045944">
    <property type="term" value="P:positive regulation of transcription by RNA polymerase II"/>
    <property type="evidence" value="ECO:0007669"/>
    <property type="project" value="InterPro"/>
</dbReference>
<dbReference type="PANTHER" id="PTHR46271">
    <property type="entry name" value="HOMEOBOX PROTEIN, PUTATIVE-RELATED"/>
    <property type="match status" value="1"/>
</dbReference>
<proteinExistence type="predicted"/>
<dbReference type="SMART" id="SM00389">
    <property type="entry name" value="HOX"/>
    <property type="match status" value="1"/>
</dbReference>
<evidence type="ECO:0000256" key="6">
    <source>
        <dbReference type="ARBA" id="ARBA00023155"/>
    </source>
</evidence>
<keyword evidence="4" id="KW-0805">Transcription regulation</keyword>
<evidence type="ECO:0000259" key="14">
    <source>
        <dbReference type="PROSITE" id="PS50071"/>
    </source>
</evidence>
<dbReference type="CDD" id="cd00086">
    <property type="entry name" value="homeodomain"/>
    <property type="match status" value="1"/>
</dbReference>
<comment type="function">
    <text evidence="9">May be involved in modulating the expression of photoreceptor specific genes. Binds to the Ret-1 and Bat-1 element within the rhodopsin promoter.</text>
</comment>
<accession>A0A452TP36</accession>
<evidence type="ECO:0000256" key="10">
    <source>
        <dbReference type="ARBA" id="ARBA00033377"/>
    </source>
</evidence>
<dbReference type="AlphaFoldDB" id="A0A452TP36"/>
<keyword evidence="8 11" id="KW-0539">Nucleus</keyword>
<evidence type="ECO:0000256" key="3">
    <source>
        <dbReference type="ARBA" id="ARBA00019389"/>
    </source>
</evidence>
<dbReference type="SUPFAM" id="SSF46689">
    <property type="entry name" value="Homeodomain-like"/>
    <property type="match status" value="1"/>
</dbReference>
<dbReference type="Ensembl" id="ENSUMAT00000011743.1">
    <property type="protein sequence ID" value="ENSUMAP00000009820.1"/>
    <property type="gene ID" value="ENSUMAG00000007421.1"/>
</dbReference>
<comment type="subunit">
    <text evidence="2">Interacts with CRX.</text>
</comment>
<name>A0A452TP36_URSMA</name>
<keyword evidence="5 11" id="KW-0238">DNA-binding</keyword>
<sequence length="237" mass="25466">RQAPVRASPVHLTPGPHRRNRTTFTTYQLHQLERAFEASHYPDVYSREELAAKVHLPEVRVQVWFQNRRAKRIKNRKAGGLSPRPEHTQRARSLPDTFQQAREPLTLGQLPPSNSTPQCASMCRHASYVVCLGGPALGPGEVSGGSGQPGPFPARTSGSCSGGCDARCCVSAAVANTRGSQGPAPLASWGGRHSSGTACRGMGRNQGGRADPWKVPLPGHHGQKWQQTGPHSHMVGA</sequence>
<organism evidence="15">
    <name type="scientific">Ursus maritimus</name>
    <name type="common">Polar bear</name>
    <name type="synonym">Thalarctos maritimus</name>
    <dbReference type="NCBI Taxonomy" id="29073"/>
    <lineage>
        <taxon>Eukaryota</taxon>
        <taxon>Metazoa</taxon>
        <taxon>Chordata</taxon>
        <taxon>Craniata</taxon>
        <taxon>Vertebrata</taxon>
        <taxon>Euteleostomi</taxon>
        <taxon>Mammalia</taxon>
        <taxon>Eutheria</taxon>
        <taxon>Laurasiatheria</taxon>
        <taxon>Carnivora</taxon>
        <taxon>Caniformia</taxon>
        <taxon>Ursidae</taxon>
        <taxon>Ursus</taxon>
    </lineage>
</organism>
<evidence type="ECO:0000256" key="2">
    <source>
        <dbReference type="ARBA" id="ARBA00011785"/>
    </source>
</evidence>
<evidence type="ECO:0000256" key="11">
    <source>
        <dbReference type="PROSITE-ProRule" id="PRU00108"/>
    </source>
</evidence>
<dbReference type="InterPro" id="IPR001356">
    <property type="entry name" value="HD"/>
</dbReference>
<feature type="DNA-binding region" description="Homeobox" evidence="11">
    <location>
        <begin position="17"/>
        <end position="76"/>
    </location>
</feature>
<dbReference type="InterPro" id="IPR009057">
    <property type="entry name" value="Homeodomain-like_sf"/>
</dbReference>
<keyword evidence="7" id="KW-0804">Transcription</keyword>
<evidence type="ECO:0000256" key="13">
    <source>
        <dbReference type="SAM" id="MobiDB-lite"/>
    </source>
</evidence>
<dbReference type="InterPro" id="IPR043562">
    <property type="entry name" value="RAX/RAX2"/>
</dbReference>
<dbReference type="PANTHER" id="PTHR46271:SF2">
    <property type="entry name" value="RETINA AND ANTERIOR NEURAL FOLD HOMEOBOX PROTEIN 2"/>
    <property type="match status" value="1"/>
</dbReference>
<keyword evidence="6 11" id="KW-0371">Homeobox</keyword>
<feature type="region of interest" description="Disordered" evidence="13">
    <location>
        <begin position="74"/>
        <end position="95"/>
    </location>
</feature>
<protein>
    <recommendedName>
        <fullName evidence="3">Retina and anterior neural fold homeobox protein 2</fullName>
    </recommendedName>
    <alternativeName>
        <fullName evidence="10">Retina and anterior neural fold homeobox-like protein 1</fullName>
    </alternativeName>
</protein>
<dbReference type="GO" id="GO:0000981">
    <property type="term" value="F:DNA-binding transcription factor activity, RNA polymerase II-specific"/>
    <property type="evidence" value="ECO:0007669"/>
    <property type="project" value="InterPro"/>
</dbReference>
<comment type="subcellular location">
    <subcellularLocation>
        <location evidence="1 11 12">Nucleus</location>
    </subcellularLocation>
</comment>
<evidence type="ECO:0000313" key="15">
    <source>
        <dbReference type="Ensembl" id="ENSUMAP00000009820"/>
    </source>
</evidence>
<evidence type="ECO:0000256" key="7">
    <source>
        <dbReference type="ARBA" id="ARBA00023163"/>
    </source>
</evidence>
<evidence type="ECO:0000256" key="5">
    <source>
        <dbReference type="ARBA" id="ARBA00023125"/>
    </source>
</evidence>
<dbReference type="GO" id="GO:0000978">
    <property type="term" value="F:RNA polymerase II cis-regulatory region sequence-specific DNA binding"/>
    <property type="evidence" value="ECO:0007669"/>
    <property type="project" value="TreeGrafter"/>
</dbReference>